<name>W6N5N8_CLOTY</name>
<dbReference type="Proteomes" id="UP000019482">
    <property type="component" value="Unassembled WGS sequence"/>
</dbReference>
<organism evidence="1 2">
    <name type="scientific">Clostridium tyrobutyricum DIVETGP</name>
    <dbReference type="NCBI Taxonomy" id="1408889"/>
    <lineage>
        <taxon>Bacteria</taxon>
        <taxon>Bacillati</taxon>
        <taxon>Bacillota</taxon>
        <taxon>Clostridia</taxon>
        <taxon>Eubacteriales</taxon>
        <taxon>Clostridiaceae</taxon>
        <taxon>Clostridium</taxon>
    </lineage>
</organism>
<evidence type="ECO:0000313" key="2">
    <source>
        <dbReference type="Proteomes" id="UP000019482"/>
    </source>
</evidence>
<comment type="caution">
    <text evidence="1">The sequence shown here is derived from an EMBL/GenBank/DDBJ whole genome shotgun (WGS) entry which is preliminary data.</text>
</comment>
<evidence type="ECO:0000313" key="1">
    <source>
        <dbReference type="EMBL" id="CDL91596.1"/>
    </source>
</evidence>
<proteinExistence type="predicted"/>
<dbReference type="EMBL" id="CBXI010000029">
    <property type="protein sequence ID" value="CDL91596.1"/>
    <property type="molecule type" value="Genomic_DNA"/>
</dbReference>
<dbReference type="OrthoDB" id="1925115at2"/>
<keyword evidence="2" id="KW-1185">Reference proteome</keyword>
<dbReference type="GeneID" id="41186012"/>
<sequence>MIGFLFFILISGSLAAFYYLKNKISAQRKQILLLKYENKKLKHKIKSLRNN</sequence>
<dbReference type="AlphaFoldDB" id="W6N5N8"/>
<reference evidence="1 2" key="1">
    <citation type="journal article" date="2015" name="Genome Announc.">
        <title>Draft Genome Sequence of Clostridium tyrobutyricum Strain DIVETGP, Isolated from Cow's Milk for Grana Padano Production.</title>
        <authorList>
            <person name="Soggiu A."/>
            <person name="Piras C."/>
            <person name="Gaiarsa S."/>
            <person name="Sassera D."/>
            <person name="Roncada P."/>
            <person name="Bendixen E."/>
            <person name="Brasca M."/>
            <person name="Bonizzi L."/>
        </authorList>
    </citation>
    <scope>NUCLEOTIDE SEQUENCE [LARGE SCALE GENOMIC DNA]</scope>
    <source>
        <strain evidence="1 2">DIVETGP</strain>
    </source>
</reference>
<dbReference type="Pfam" id="PF04977">
    <property type="entry name" value="DivIC"/>
    <property type="match status" value="1"/>
</dbReference>
<protein>
    <submittedName>
        <fullName evidence="1">Uncharacterized protein</fullName>
    </submittedName>
</protein>
<dbReference type="InterPro" id="IPR007060">
    <property type="entry name" value="FtsL/DivIC"/>
</dbReference>
<dbReference type="RefSeq" id="WP_017895895.1">
    <property type="nucleotide sequence ID" value="NZ_CBXI010000029.1"/>
</dbReference>
<accession>W6N5N8</accession>
<gene>
    <name evidence="1" type="ORF">CTDIVETGP_1666</name>
</gene>